<feature type="non-terminal residue" evidence="2">
    <location>
        <position position="1096"/>
    </location>
</feature>
<feature type="compositionally biased region" description="Polar residues" evidence="1">
    <location>
        <begin position="793"/>
        <end position="828"/>
    </location>
</feature>
<dbReference type="AlphaFoldDB" id="A0A433TJH9"/>
<reference evidence="2 3" key="1">
    <citation type="submission" date="2019-01" db="EMBL/GenBank/DDBJ databases">
        <title>A draft genome assembly of the solar-powered sea slug Elysia chlorotica.</title>
        <authorList>
            <person name="Cai H."/>
            <person name="Li Q."/>
            <person name="Fang X."/>
            <person name="Li J."/>
            <person name="Curtis N.E."/>
            <person name="Altenburger A."/>
            <person name="Shibata T."/>
            <person name="Feng M."/>
            <person name="Maeda T."/>
            <person name="Schwartz J.A."/>
            <person name="Shigenobu S."/>
            <person name="Lundholm N."/>
            <person name="Nishiyama T."/>
            <person name="Yang H."/>
            <person name="Hasebe M."/>
            <person name="Li S."/>
            <person name="Pierce S.K."/>
            <person name="Wang J."/>
        </authorList>
    </citation>
    <scope>NUCLEOTIDE SEQUENCE [LARGE SCALE GENOMIC DNA]</scope>
    <source>
        <strain evidence="2">EC2010</strain>
        <tissue evidence="2">Whole organism of an adult</tissue>
    </source>
</reference>
<protein>
    <submittedName>
        <fullName evidence="2">Uncharacterized protein</fullName>
    </submittedName>
</protein>
<feature type="compositionally biased region" description="Polar residues" evidence="1">
    <location>
        <begin position="537"/>
        <end position="552"/>
    </location>
</feature>
<feature type="compositionally biased region" description="Basic and acidic residues" evidence="1">
    <location>
        <begin position="242"/>
        <end position="262"/>
    </location>
</feature>
<evidence type="ECO:0000313" key="2">
    <source>
        <dbReference type="EMBL" id="RUS81733.1"/>
    </source>
</evidence>
<keyword evidence="3" id="KW-1185">Reference proteome</keyword>
<feature type="compositionally biased region" description="Polar residues" evidence="1">
    <location>
        <begin position="1029"/>
        <end position="1040"/>
    </location>
</feature>
<name>A0A433TJH9_ELYCH</name>
<feature type="compositionally biased region" description="Acidic residues" evidence="1">
    <location>
        <begin position="164"/>
        <end position="175"/>
    </location>
</feature>
<feature type="compositionally biased region" description="Polar residues" evidence="1">
    <location>
        <begin position="618"/>
        <end position="633"/>
    </location>
</feature>
<proteinExistence type="predicted"/>
<evidence type="ECO:0000313" key="3">
    <source>
        <dbReference type="Proteomes" id="UP000271974"/>
    </source>
</evidence>
<feature type="region of interest" description="Disordered" evidence="1">
    <location>
        <begin position="229"/>
        <end position="297"/>
    </location>
</feature>
<evidence type="ECO:0000256" key="1">
    <source>
        <dbReference type="SAM" id="MobiDB-lite"/>
    </source>
</evidence>
<feature type="region of interest" description="Disordered" evidence="1">
    <location>
        <begin position="161"/>
        <end position="181"/>
    </location>
</feature>
<feature type="compositionally biased region" description="Basic and acidic residues" evidence="1">
    <location>
        <begin position="406"/>
        <end position="415"/>
    </location>
</feature>
<feature type="compositionally biased region" description="Basic and acidic residues" evidence="1">
    <location>
        <begin position="282"/>
        <end position="293"/>
    </location>
</feature>
<feature type="region of interest" description="Disordered" evidence="1">
    <location>
        <begin position="878"/>
        <end position="930"/>
    </location>
</feature>
<comment type="caution">
    <text evidence="2">The sequence shown here is derived from an EMBL/GenBank/DDBJ whole genome shotgun (WGS) entry which is preliminary data.</text>
</comment>
<feature type="compositionally biased region" description="Low complexity" evidence="1">
    <location>
        <begin position="1015"/>
        <end position="1028"/>
    </location>
</feature>
<dbReference type="Proteomes" id="UP000271974">
    <property type="component" value="Unassembled WGS sequence"/>
</dbReference>
<gene>
    <name evidence="2" type="ORF">EGW08_010487</name>
</gene>
<feature type="region of interest" description="Disordered" evidence="1">
    <location>
        <begin position="446"/>
        <end position="665"/>
    </location>
</feature>
<dbReference type="EMBL" id="RQTK01000322">
    <property type="protein sequence ID" value="RUS81733.1"/>
    <property type="molecule type" value="Genomic_DNA"/>
</dbReference>
<sequence>MDEKGEDESVVMNAAQISALDERTLANTPVPVIASSAIRRRDFLKPLSKPRPKELFEDLYLPGPDSIGADSHNESLGLIPSHLLSGMEGSELPLGSLMSSVPGRSSLDVDQGGRSTSEIVASTGSSMSDSSKLMTVLKSTQVKSSEGRLVPQTLFHSRSLVPAEIEEDRQEEEEGACLKGDNFEGVLSRVAPLGGVKSLAPMTAGENEEADHTVHQVALEAEDLEELEEVCFDLDSSSSDEEAPHHDALVPDKSHAESHAPQDRFPSILYKPSDHLSSQSHAEFEAAEARSEYDLDSSSLLGPSLDLGPSLQLDELPSTGLGFNPFDPQSASFADCGLGDEEFNTNMDGEGAQAFLDEDEQAFNKENFLTPEFSVTSARETDETFNNMTIGTYMKACSEPLGRLGQESRRPDFGLEIRSPPGYRRAAPMLTSDEVDGSMREASVRLSPVGETGSNINSPTHDPSSTWSNLRNARAASGVSEHTGFTLSDKTQSRQAAGELISFTDKPNVPPDNQPRSHHTQNSLGDSGHSRSDKQDFQASTRSQSHTQNSLGDSGHSRSDKQDFQASTRSQSHTQNSLGDSGHSRSDKQDFQASTRSQSHTQNSLGDSGHSRSDKQDFQASTRSQSHTQNSLGDSGHSRSDKQDFQASTRSESYQTGASVGDSGYSFSDKQDFQVGNEAKFPRTAPAVGNSNKTSVAPSAQGLDNMELTFSALQELLESSDLSVSAMGGPDQDHGEFILAFLRQRARDKRRDLEGSSTNQQPAAGRAQPCDEGASRDVFADSSTNVQRRDQASLCTKASASSNPDGHSETNGLSFPRTTQEVDQSQESRAVVGGGDKTSHDVSSFLRDLQRDEEDRTLGLNDLTLSESSVFKLPLSVAPKSVKGPGKPSPFPSKIPRHVGATSAGLRTSSHHKSQIPVTNKLPSVSSSSSSQQALSCSNAASLTSCVLSNSKQSNPASGTDSVATSTSLTAGVSSNTEQANSTSGTDRVATSTSLMPKPVFSAPSDAPYPKPPATESTLSSESVPSTSRQAKPVSQSKSQTRSDRHNPEQEDVISSQRSVRLPALFDDRYLAGMTSAANTLMEESIMHTMLSSSET</sequence>
<accession>A0A433TJH9</accession>
<feature type="region of interest" description="Disordered" evidence="1">
    <location>
        <begin position="403"/>
        <end position="426"/>
    </location>
</feature>
<feature type="region of interest" description="Disordered" evidence="1">
    <location>
        <begin position="94"/>
        <end position="115"/>
    </location>
</feature>
<feature type="compositionally biased region" description="Polar residues" evidence="1">
    <location>
        <begin position="645"/>
        <end position="658"/>
    </location>
</feature>
<feature type="compositionally biased region" description="Polar residues" evidence="1">
    <location>
        <begin position="452"/>
        <end position="471"/>
    </location>
</feature>
<feature type="region of interest" description="Disordered" evidence="1">
    <location>
        <begin position="949"/>
        <end position="1056"/>
    </location>
</feature>
<feature type="compositionally biased region" description="Polar residues" evidence="1">
    <location>
        <begin position="483"/>
        <end position="495"/>
    </location>
</feature>
<organism evidence="2 3">
    <name type="scientific">Elysia chlorotica</name>
    <name type="common">Eastern emerald elysia</name>
    <name type="synonym">Sea slug</name>
    <dbReference type="NCBI Taxonomy" id="188477"/>
    <lineage>
        <taxon>Eukaryota</taxon>
        <taxon>Metazoa</taxon>
        <taxon>Spiralia</taxon>
        <taxon>Lophotrochozoa</taxon>
        <taxon>Mollusca</taxon>
        <taxon>Gastropoda</taxon>
        <taxon>Heterobranchia</taxon>
        <taxon>Euthyneura</taxon>
        <taxon>Panpulmonata</taxon>
        <taxon>Sacoglossa</taxon>
        <taxon>Placobranchoidea</taxon>
        <taxon>Plakobranchidae</taxon>
        <taxon>Elysia</taxon>
    </lineage>
</organism>
<feature type="compositionally biased region" description="Polar residues" evidence="1">
    <location>
        <begin position="591"/>
        <end position="606"/>
    </location>
</feature>
<feature type="compositionally biased region" description="Polar residues" evidence="1">
    <location>
        <begin position="949"/>
        <end position="995"/>
    </location>
</feature>
<feature type="region of interest" description="Disordered" evidence="1">
    <location>
        <begin position="749"/>
        <end position="843"/>
    </location>
</feature>
<dbReference type="OrthoDB" id="10639615at2759"/>
<feature type="compositionally biased region" description="Polar residues" evidence="1">
    <location>
        <begin position="564"/>
        <end position="579"/>
    </location>
</feature>